<protein>
    <submittedName>
        <fullName evidence="1">Uncharacterized protein</fullName>
    </submittedName>
</protein>
<accession>A0A815GKC6</accession>
<dbReference type="EMBL" id="CAJOBB010000603">
    <property type="protein sequence ID" value="CAF3714432.1"/>
    <property type="molecule type" value="Genomic_DNA"/>
</dbReference>
<name>A0A815GKC6_9BILA</name>
<reference evidence="1" key="1">
    <citation type="submission" date="2021-02" db="EMBL/GenBank/DDBJ databases">
        <authorList>
            <person name="Nowell W R."/>
        </authorList>
    </citation>
    <scope>NUCLEOTIDE SEQUENCE</scope>
</reference>
<dbReference type="Proteomes" id="UP000663860">
    <property type="component" value="Unassembled WGS sequence"/>
</dbReference>
<sequence length="386" mass="45575">MENNRFTSNEQITNDIDHEKYHTVSLRSDLPRIPKYYEEESLRYASPNEFWMKKLDPLYTYEKNSSSKHDSSTRDTTQRYNIQYSTTNGPYTSNCNNHPILTAFLRAYNSHEDIILSPDDIWLMICIYFAKYVNNNMAKLRHLFINTQKNELLTVDNDQTTEMNWENFLQQIYFQMTNYVKNDLCQLLTNNFSTTTKVESLLSSLTIMSTFKKRFDYTYSINSCGIRHIHFMGNIDDWILLREKTSQLKFYTIENDDFFVYINGILPILDEFIQTYQGNVNNQFWDTIFDIKHTKDESNQSNGTYMNGWFLQLCYGNHMKQTCFMSCIELDSLIVPVQVENEHTNTSKTCYLIGGFHGVRSYNEQHKPVMSLVVIDDITTITNLEK</sequence>
<evidence type="ECO:0000313" key="3">
    <source>
        <dbReference type="Proteomes" id="UP000663860"/>
    </source>
</evidence>
<proteinExistence type="predicted"/>
<dbReference type="InterPro" id="IPR025533">
    <property type="entry name" value="DUF4419"/>
</dbReference>
<gene>
    <name evidence="1" type="ORF">IZO911_LOCUS36164</name>
    <name evidence="2" type="ORF">KXQ929_LOCUS11966</name>
</gene>
<organism evidence="1 3">
    <name type="scientific">Adineta steineri</name>
    <dbReference type="NCBI Taxonomy" id="433720"/>
    <lineage>
        <taxon>Eukaryota</taxon>
        <taxon>Metazoa</taxon>
        <taxon>Spiralia</taxon>
        <taxon>Gnathifera</taxon>
        <taxon>Rotifera</taxon>
        <taxon>Eurotatoria</taxon>
        <taxon>Bdelloidea</taxon>
        <taxon>Adinetida</taxon>
        <taxon>Adinetidae</taxon>
        <taxon>Adineta</taxon>
    </lineage>
</organism>
<evidence type="ECO:0000313" key="1">
    <source>
        <dbReference type="EMBL" id="CAF1339796.1"/>
    </source>
</evidence>
<evidence type="ECO:0000313" key="2">
    <source>
        <dbReference type="EMBL" id="CAF3714432.1"/>
    </source>
</evidence>
<dbReference type="EMBL" id="CAJNOE010000819">
    <property type="protein sequence ID" value="CAF1339796.1"/>
    <property type="molecule type" value="Genomic_DNA"/>
</dbReference>
<dbReference type="AlphaFoldDB" id="A0A815GKC6"/>
<dbReference type="PANTHER" id="PTHR31252:SF11">
    <property type="entry name" value="DUF4419 DOMAIN-CONTAINING PROTEIN"/>
    <property type="match status" value="1"/>
</dbReference>
<dbReference type="Pfam" id="PF14388">
    <property type="entry name" value="DUF4419"/>
    <property type="match status" value="1"/>
</dbReference>
<comment type="caution">
    <text evidence="1">The sequence shown here is derived from an EMBL/GenBank/DDBJ whole genome shotgun (WGS) entry which is preliminary data.</text>
</comment>
<dbReference type="PANTHER" id="PTHR31252">
    <property type="entry name" value="DUF4419 DOMAIN-CONTAINING PROTEIN"/>
    <property type="match status" value="1"/>
</dbReference>
<dbReference type="Proteomes" id="UP000663868">
    <property type="component" value="Unassembled WGS sequence"/>
</dbReference>